<keyword evidence="10" id="KW-0067">ATP-binding</keyword>
<protein>
    <recommendedName>
        <fullName evidence="3">histidine kinase</fullName>
        <ecNumber evidence="3">2.7.13.3</ecNumber>
    </recommendedName>
</protein>
<dbReference type="Gene3D" id="6.10.340.10">
    <property type="match status" value="1"/>
</dbReference>
<dbReference type="RefSeq" id="WP_213116784.1">
    <property type="nucleotide sequence ID" value="NZ_JAGYPF010000001.1"/>
</dbReference>
<dbReference type="SUPFAM" id="SSF55874">
    <property type="entry name" value="ATPase domain of HSP90 chaperone/DNA topoisomerase II/histidine kinase"/>
    <property type="match status" value="1"/>
</dbReference>
<evidence type="ECO:0000259" key="15">
    <source>
        <dbReference type="PROSITE" id="PS50109"/>
    </source>
</evidence>
<keyword evidence="11 14" id="KW-1133">Transmembrane helix</keyword>
<evidence type="ECO:0000256" key="13">
    <source>
        <dbReference type="ARBA" id="ARBA00023136"/>
    </source>
</evidence>
<evidence type="ECO:0000256" key="1">
    <source>
        <dbReference type="ARBA" id="ARBA00000085"/>
    </source>
</evidence>
<dbReference type="InterPro" id="IPR033479">
    <property type="entry name" value="dCache_1"/>
</dbReference>
<dbReference type="InterPro" id="IPR010559">
    <property type="entry name" value="Sig_transdc_His_kin_internal"/>
</dbReference>
<name>A0A942U6D6_9BACI</name>
<dbReference type="Pfam" id="PF02518">
    <property type="entry name" value="HATPase_c"/>
    <property type="match status" value="1"/>
</dbReference>
<dbReference type="CDD" id="cd12912">
    <property type="entry name" value="PDC2_MCP_like"/>
    <property type="match status" value="1"/>
</dbReference>
<dbReference type="PANTHER" id="PTHR34220">
    <property type="entry name" value="SENSOR HISTIDINE KINASE YPDA"/>
    <property type="match status" value="1"/>
</dbReference>
<dbReference type="SUPFAM" id="SSF158472">
    <property type="entry name" value="HAMP domain-like"/>
    <property type="match status" value="1"/>
</dbReference>
<keyword evidence="9 17" id="KW-0418">Kinase</keyword>
<dbReference type="Pfam" id="PF06580">
    <property type="entry name" value="His_kinase"/>
    <property type="match status" value="1"/>
</dbReference>
<dbReference type="PRINTS" id="PR00344">
    <property type="entry name" value="BCTRLSENSOR"/>
</dbReference>
<keyword evidence="18" id="KW-1185">Reference proteome</keyword>
<dbReference type="AlphaFoldDB" id="A0A942U6D6"/>
<dbReference type="GO" id="GO:0000155">
    <property type="term" value="F:phosphorelay sensor kinase activity"/>
    <property type="evidence" value="ECO:0007669"/>
    <property type="project" value="InterPro"/>
</dbReference>
<evidence type="ECO:0000256" key="3">
    <source>
        <dbReference type="ARBA" id="ARBA00012438"/>
    </source>
</evidence>
<evidence type="ECO:0000256" key="14">
    <source>
        <dbReference type="SAM" id="Phobius"/>
    </source>
</evidence>
<organism evidence="17 18">
    <name type="scientific">Neobacillus rhizophilus</name>
    <dbReference type="NCBI Taxonomy" id="2833579"/>
    <lineage>
        <taxon>Bacteria</taxon>
        <taxon>Bacillati</taxon>
        <taxon>Bacillota</taxon>
        <taxon>Bacilli</taxon>
        <taxon>Bacillales</taxon>
        <taxon>Bacillaceae</taxon>
        <taxon>Neobacillus</taxon>
    </lineage>
</organism>
<evidence type="ECO:0000313" key="17">
    <source>
        <dbReference type="EMBL" id="MBS4212329.1"/>
    </source>
</evidence>
<keyword evidence="13 14" id="KW-0472">Membrane</keyword>
<dbReference type="SMART" id="SM00387">
    <property type="entry name" value="HATPase_c"/>
    <property type="match status" value="1"/>
</dbReference>
<dbReference type="Pfam" id="PF02743">
    <property type="entry name" value="dCache_1"/>
    <property type="match status" value="1"/>
</dbReference>
<keyword evidence="12" id="KW-0902">Two-component regulatory system</keyword>
<accession>A0A942U6D6</accession>
<evidence type="ECO:0000313" key="18">
    <source>
        <dbReference type="Proteomes" id="UP000679749"/>
    </source>
</evidence>
<evidence type="ECO:0000256" key="9">
    <source>
        <dbReference type="ARBA" id="ARBA00022777"/>
    </source>
</evidence>
<gene>
    <name evidence="17" type="ORF">KHA99_07615</name>
</gene>
<keyword evidence="7 14" id="KW-0812">Transmembrane</keyword>
<evidence type="ECO:0000256" key="12">
    <source>
        <dbReference type="ARBA" id="ARBA00023012"/>
    </source>
</evidence>
<sequence length="611" mass="69737">MQRYERYAFRRLRNALLLKDQSLVRKLFVFSALLVVVPIGFIGFFTYEKSVEVLENEATSYSWQIIRQVNTHIEYYVGDFEIEVLKILNNQTVKRFMQMDTNEEFNSSGMENELKHVLENAAYSRSDISNITIYVNNVAAVDALNIRYNRFHPIESFQSEFFQKILPNTGEPVIFTRTLEDDENQEYVISIARRLFSSKTLKPIGFIVMDVNFKRFKEIASQVNIGNSGFMYIVDSQGNYVYNPNFSELGKKASFPHMKEILLGGTGAFVTSGKEKKLLTYSHSGFLGWTVITAIPYKELIKSSVYIRNTIFMYALFTVLVAAVLGIGLAISIIKPIRGLQKTMKKVEEGDFSGQVQVLSKDEIGDLTHGFNKMLIRLNELVDEVYLSKIRETEMLLRQKEIELKALQAQINPHFLFNSLETIRGMALEHGMEEISDISAALAKLLRYNINNKSQTVLLDEEILHTKVYLRIQKHRFADKFEYEFAIPDWAKKQTIAKFSIQPIVENSFKHGLEPSGGISKITITALQESEDAYVIRIQDNGIGIALPRLEEIRQNLRQKDVTEGGPGIGMVNVHRRIVHLFGDEYGISVESSEGNGAVISIRLPMNRPRG</sequence>
<evidence type="ECO:0000256" key="6">
    <source>
        <dbReference type="ARBA" id="ARBA00022679"/>
    </source>
</evidence>
<comment type="caution">
    <text evidence="17">The sequence shown here is derived from an EMBL/GenBank/DDBJ whole genome shotgun (WGS) entry which is preliminary data.</text>
</comment>
<dbReference type="GO" id="GO:0005524">
    <property type="term" value="F:ATP binding"/>
    <property type="evidence" value="ECO:0007669"/>
    <property type="project" value="UniProtKB-KW"/>
</dbReference>
<dbReference type="PANTHER" id="PTHR34220:SF7">
    <property type="entry name" value="SENSOR HISTIDINE KINASE YPDA"/>
    <property type="match status" value="1"/>
</dbReference>
<dbReference type="InterPro" id="IPR003594">
    <property type="entry name" value="HATPase_dom"/>
</dbReference>
<feature type="transmembrane region" description="Helical" evidence="14">
    <location>
        <begin position="27"/>
        <end position="47"/>
    </location>
</feature>
<proteinExistence type="predicted"/>
<dbReference type="CDD" id="cd06225">
    <property type="entry name" value="HAMP"/>
    <property type="match status" value="1"/>
</dbReference>
<reference evidence="17" key="1">
    <citation type="submission" date="2021-05" db="EMBL/GenBank/DDBJ databases">
        <title>Novel Bacillus species.</title>
        <authorList>
            <person name="Liu G."/>
        </authorList>
    </citation>
    <scope>NUCLEOTIDE SEQUENCE</scope>
    <source>
        <strain evidence="17">FJAT-49825</strain>
    </source>
</reference>
<feature type="transmembrane region" description="Helical" evidence="14">
    <location>
        <begin position="311"/>
        <end position="334"/>
    </location>
</feature>
<evidence type="ECO:0000256" key="4">
    <source>
        <dbReference type="ARBA" id="ARBA00022475"/>
    </source>
</evidence>
<evidence type="ECO:0000256" key="10">
    <source>
        <dbReference type="ARBA" id="ARBA00022840"/>
    </source>
</evidence>
<comment type="catalytic activity">
    <reaction evidence="1">
        <text>ATP + protein L-histidine = ADP + protein N-phospho-L-histidine.</text>
        <dbReference type="EC" id="2.7.13.3"/>
    </reaction>
</comment>
<keyword evidence="4" id="KW-1003">Cell membrane</keyword>
<evidence type="ECO:0000256" key="5">
    <source>
        <dbReference type="ARBA" id="ARBA00022553"/>
    </source>
</evidence>
<evidence type="ECO:0000256" key="11">
    <source>
        <dbReference type="ARBA" id="ARBA00022989"/>
    </source>
</evidence>
<feature type="domain" description="HAMP" evidence="16">
    <location>
        <begin position="331"/>
        <end position="383"/>
    </location>
</feature>
<evidence type="ECO:0000256" key="7">
    <source>
        <dbReference type="ARBA" id="ARBA00022692"/>
    </source>
</evidence>
<dbReference type="EC" id="2.7.13.3" evidence="3"/>
<evidence type="ECO:0000259" key="16">
    <source>
        <dbReference type="PROSITE" id="PS50885"/>
    </source>
</evidence>
<dbReference type="CDD" id="cd18773">
    <property type="entry name" value="PDC1_HK_sensor"/>
    <property type="match status" value="1"/>
</dbReference>
<dbReference type="Gene3D" id="3.30.450.20">
    <property type="entry name" value="PAS domain"/>
    <property type="match status" value="1"/>
</dbReference>
<dbReference type="PROSITE" id="PS50109">
    <property type="entry name" value="HIS_KIN"/>
    <property type="match status" value="1"/>
</dbReference>
<keyword evidence="6" id="KW-0808">Transferase</keyword>
<dbReference type="PROSITE" id="PS50885">
    <property type="entry name" value="HAMP"/>
    <property type="match status" value="1"/>
</dbReference>
<keyword evidence="8" id="KW-0547">Nucleotide-binding</keyword>
<dbReference type="InterPro" id="IPR050640">
    <property type="entry name" value="Bact_2-comp_sensor_kinase"/>
</dbReference>
<comment type="subcellular location">
    <subcellularLocation>
        <location evidence="2">Cell membrane</location>
        <topology evidence="2">Multi-pass membrane protein</topology>
    </subcellularLocation>
</comment>
<dbReference type="Pfam" id="PF00672">
    <property type="entry name" value="HAMP"/>
    <property type="match status" value="1"/>
</dbReference>
<dbReference type="GO" id="GO:0005886">
    <property type="term" value="C:plasma membrane"/>
    <property type="evidence" value="ECO:0007669"/>
    <property type="project" value="UniProtKB-SubCell"/>
</dbReference>
<dbReference type="InterPro" id="IPR003660">
    <property type="entry name" value="HAMP_dom"/>
</dbReference>
<dbReference type="InterPro" id="IPR004358">
    <property type="entry name" value="Sig_transdc_His_kin-like_C"/>
</dbReference>
<evidence type="ECO:0000256" key="2">
    <source>
        <dbReference type="ARBA" id="ARBA00004651"/>
    </source>
</evidence>
<feature type="domain" description="Histidine kinase" evidence="15">
    <location>
        <begin position="501"/>
        <end position="608"/>
    </location>
</feature>
<evidence type="ECO:0000256" key="8">
    <source>
        <dbReference type="ARBA" id="ARBA00022741"/>
    </source>
</evidence>
<dbReference type="Proteomes" id="UP000679749">
    <property type="component" value="Unassembled WGS sequence"/>
</dbReference>
<dbReference type="EMBL" id="JAGYPF010000001">
    <property type="protein sequence ID" value="MBS4212329.1"/>
    <property type="molecule type" value="Genomic_DNA"/>
</dbReference>
<dbReference type="Gene3D" id="3.30.565.10">
    <property type="entry name" value="Histidine kinase-like ATPase, C-terminal domain"/>
    <property type="match status" value="1"/>
</dbReference>
<dbReference type="SMART" id="SM00304">
    <property type="entry name" value="HAMP"/>
    <property type="match status" value="1"/>
</dbReference>
<dbReference type="InterPro" id="IPR036890">
    <property type="entry name" value="HATPase_C_sf"/>
</dbReference>
<keyword evidence="5" id="KW-0597">Phosphoprotein</keyword>
<dbReference type="InterPro" id="IPR005467">
    <property type="entry name" value="His_kinase_dom"/>
</dbReference>